<evidence type="ECO:0000259" key="1">
    <source>
        <dbReference type="PROSITE" id="PS50112"/>
    </source>
</evidence>
<evidence type="ECO:0000313" key="4">
    <source>
        <dbReference type="Proteomes" id="UP001059380"/>
    </source>
</evidence>
<gene>
    <name evidence="3" type="ORF">MOP44_15380</name>
</gene>
<dbReference type="Pfam" id="PF00990">
    <property type="entry name" value="GGDEF"/>
    <property type="match status" value="1"/>
</dbReference>
<dbReference type="InterPro" id="IPR000160">
    <property type="entry name" value="GGDEF_dom"/>
</dbReference>
<dbReference type="PANTHER" id="PTHR44757:SF2">
    <property type="entry name" value="BIOFILM ARCHITECTURE MAINTENANCE PROTEIN MBAA"/>
    <property type="match status" value="1"/>
</dbReference>
<protein>
    <submittedName>
        <fullName evidence="3">Diguanylate cyclase</fullName>
        <ecNumber evidence="3">2.7.7.65</ecNumber>
    </submittedName>
</protein>
<dbReference type="NCBIfam" id="TIGR00229">
    <property type="entry name" value="sensory_box"/>
    <property type="match status" value="1"/>
</dbReference>
<proteinExistence type="predicted"/>
<keyword evidence="3" id="KW-0808">Transferase</keyword>
<reference evidence="3" key="1">
    <citation type="submission" date="2021-04" db="EMBL/GenBank/DDBJ databases">
        <title>Phylogenetic analysis of Acidobacteriaceae.</title>
        <authorList>
            <person name="Qiu L."/>
            <person name="Zhang Q."/>
        </authorList>
    </citation>
    <scope>NUCLEOTIDE SEQUENCE</scope>
    <source>
        <strain evidence="3">DSM 25168</strain>
    </source>
</reference>
<sequence>MADRAELVEAALEVYPEGLALLDEADRVVFWNHAAEIITGHPNAGIIGRELPQGLEPLTACGLFERSELLMAPASSPLLARGTLVHAQHKQGHDIPAITRRLVLRDPLGGRIGTAMVFHPSEHANALPHGDTSEGSEVRASQAELRDHLETEYERFVHEAVPLGLLWITVDQAESMRKTHGARACEAMLENVERTLANHLRAGEEVGRWGDGEFLVLSHEASGEVLANHAQLLAGLARTADFRWWGDRLTLTVSVGASKAEPGEALAEVLNRAREGMETSAHAGGNRVTWAPGRFACSRS</sequence>
<dbReference type="InterPro" id="IPR052155">
    <property type="entry name" value="Biofilm_reg_signaling"/>
</dbReference>
<dbReference type="EC" id="2.7.7.65" evidence="3"/>
<dbReference type="InterPro" id="IPR043128">
    <property type="entry name" value="Rev_trsase/Diguanyl_cyclase"/>
</dbReference>
<dbReference type="PROSITE" id="PS50887">
    <property type="entry name" value="GGDEF"/>
    <property type="match status" value="1"/>
</dbReference>
<dbReference type="PROSITE" id="PS50112">
    <property type="entry name" value="PAS"/>
    <property type="match status" value="1"/>
</dbReference>
<evidence type="ECO:0000313" key="3">
    <source>
        <dbReference type="EMBL" id="UWZ81956.1"/>
    </source>
</evidence>
<keyword evidence="4" id="KW-1185">Reference proteome</keyword>
<name>A0A9J7BG25_9BACT</name>
<dbReference type="SMART" id="SM00091">
    <property type="entry name" value="PAS"/>
    <property type="match status" value="1"/>
</dbReference>
<dbReference type="SUPFAM" id="SSF55785">
    <property type="entry name" value="PYP-like sensor domain (PAS domain)"/>
    <property type="match status" value="1"/>
</dbReference>
<organism evidence="3 4">
    <name type="scientific">Occallatibacter riparius</name>
    <dbReference type="NCBI Taxonomy" id="1002689"/>
    <lineage>
        <taxon>Bacteria</taxon>
        <taxon>Pseudomonadati</taxon>
        <taxon>Acidobacteriota</taxon>
        <taxon>Terriglobia</taxon>
        <taxon>Terriglobales</taxon>
        <taxon>Acidobacteriaceae</taxon>
        <taxon>Occallatibacter</taxon>
    </lineage>
</organism>
<dbReference type="KEGG" id="orp:MOP44_15380"/>
<dbReference type="Proteomes" id="UP001059380">
    <property type="component" value="Chromosome"/>
</dbReference>
<keyword evidence="3" id="KW-0548">Nucleotidyltransferase</keyword>
<dbReference type="NCBIfam" id="TIGR00254">
    <property type="entry name" value="GGDEF"/>
    <property type="match status" value="1"/>
</dbReference>
<dbReference type="Gene3D" id="3.30.70.270">
    <property type="match status" value="1"/>
</dbReference>
<dbReference type="SUPFAM" id="SSF55073">
    <property type="entry name" value="Nucleotide cyclase"/>
    <property type="match status" value="1"/>
</dbReference>
<dbReference type="SMART" id="SM00267">
    <property type="entry name" value="GGDEF"/>
    <property type="match status" value="1"/>
</dbReference>
<accession>A0A9J7BG25</accession>
<dbReference type="CDD" id="cd00130">
    <property type="entry name" value="PAS"/>
    <property type="match status" value="1"/>
</dbReference>
<evidence type="ECO:0000259" key="2">
    <source>
        <dbReference type="PROSITE" id="PS50887"/>
    </source>
</evidence>
<dbReference type="Gene3D" id="3.30.450.20">
    <property type="entry name" value="PAS domain"/>
    <property type="match status" value="1"/>
</dbReference>
<feature type="domain" description="GGDEF" evidence="2">
    <location>
        <begin position="161"/>
        <end position="293"/>
    </location>
</feature>
<dbReference type="AlphaFoldDB" id="A0A9J7BG25"/>
<dbReference type="InterPro" id="IPR035965">
    <property type="entry name" value="PAS-like_dom_sf"/>
</dbReference>
<dbReference type="GO" id="GO:0052621">
    <property type="term" value="F:diguanylate cyclase activity"/>
    <property type="evidence" value="ECO:0007669"/>
    <property type="project" value="UniProtKB-EC"/>
</dbReference>
<dbReference type="PANTHER" id="PTHR44757">
    <property type="entry name" value="DIGUANYLATE CYCLASE DGCP"/>
    <property type="match status" value="1"/>
</dbReference>
<dbReference type="InterPro" id="IPR000014">
    <property type="entry name" value="PAS"/>
</dbReference>
<feature type="domain" description="PAS" evidence="1">
    <location>
        <begin position="4"/>
        <end position="51"/>
    </location>
</feature>
<dbReference type="EMBL" id="CP093313">
    <property type="protein sequence ID" value="UWZ81956.1"/>
    <property type="molecule type" value="Genomic_DNA"/>
</dbReference>
<dbReference type="RefSeq" id="WP_260790947.1">
    <property type="nucleotide sequence ID" value="NZ_CP093313.1"/>
</dbReference>
<dbReference type="InterPro" id="IPR029787">
    <property type="entry name" value="Nucleotide_cyclase"/>
</dbReference>
<dbReference type="Pfam" id="PF13188">
    <property type="entry name" value="PAS_8"/>
    <property type="match status" value="1"/>
</dbReference>